<organism evidence="9 10">
    <name type="scientific">Candidatus Kinetoplastidibacterium stringomonadis TCC290E</name>
    <dbReference type="NCBI Taxonomy" id="1208920"/>
    <lineage>
        <taxon>Bacteria</taxon>
        <taxon>Pseudomonadati</taxon>
        <taxon>Pseudomonadota</taxon>
        <taxon>Betaproteobacteria</taxon>
        <taxon>Candidatus Kinetoplastidibacterium</taxon>
    </lineage>
</organism>
<dbReference type="Gene3D" id="3.30.1130.10">
    <property type="match status" value="1"/>
</dbReference>
<proteinExistence type="inferred from homology"/>
<dbReference type="NCBIfam" id="TIGR00526">
    <property type="entry name" value="folB_dom"/>
    <property type="match status" value="1"/>
</dbReference>
<name>M1M7Q5_9PROT</name>
<accession>M1M7Q5</accession>
<keyword evidence="5" id="KW-0289">Folate biosynthesis</keyword>
<dbReference type="Proteomes" id="UP000011541">
    <property type="component" value="Chromosome"/>
</dbReference>
<evidence type="ECO:0000313" key="9">
    <source>
        <dbReference type="EMBL" id="AGF48075.1"/>
    </source>
</evidence>
<evidence type="ECO:0000256" key="1">
    <source>
        <dbReference type="ARBA" id="ARBA00001353"/>
    </source>
</evidence>
<dbReference type="GO" id="GO:0005737">
    <property type="term" value="C:cytoplasm"/>
    <property type="evidence" value="ECO:0007669"/>
    <property type="project" value="TreeGrafter"/>
</dbReference>
<comment type="pathway">
    <text evidence="2">Cofactor biosynthesis; tetrahydrofolate biosynthesis; 2-amino-4-hydroxy-6-hydroxymethyl-7,8-dihydropteridine diphosphate from 7,8-dihydroneopterin triphosphate: step 3/4.</text>
</comment>
<sequence>MKFSRKILIHDLIIESSVGILEREINNKQQIKIAAILKLESSDTNIDDIKHVLDYRQVVEIITKITTSKHFGLIETLSYNISDELMNTFPEIISLKMTITKFNVFSNCKNISIEEKYYR</sequence>
<evidence type="ECO:0000256" key="7">
    <source>
        <dbReference type="ARBA" id="ARBA00032903"/>
    </source>
</evidence>
<dbReference type="InterPro" id="IPR006157">
    <property type="entry name" value="FolB_dom"/>
</dbReference>
<feature type="domain" description="Dihydroneopterin aldolase/epimerase" evidence="8">
    <location>
        <begin position="7"/>
        <end position="115"/>
    </location>
</feature>
<evidence type="ECO:0000313" key="10">
    <source>
        <dbReference type="Proteomes" id="UP000011541"/>
    </source>
</evidence>
<dbReference type="OrthoDB" id="8521219at2"/>
<dbReference type="InterPro" id="IPR006156">
    <property type="entry name" value="Dihydroneopterin_aldolase"/>
</dbReference>
<dbReference type="eggNOG" id="COG1539">
    <property type="taxonomic scope" value="Bacteria"/>
</dbReference>
<dbReference type="EC" id="4.1.2.25" evidence="4"/>
<dbReference type="STRING" id="1208920.CONE_0256"/>
<evidence type="ECO:0000256" key="3">
    <source>
        <dbReference type="ARBA" id="ARBA00005708"/>
    </source>
</evidence>
<keyword evidence="10" id="KW-1185">Reference proteome</keyword>
<dbReference type="Pfam" id="PF02152">
    <property type="entry name" value="FolB"/>
    <property type="match status" value="1"/>
</dbReference>
<dbReference type="GO" id="GO:0046656">
    <property type="term" value="P:folic acid biosynthetic process"/>
    <property type="evidence" value="ECO:0007669"/>
    <property type="project" value="UniProtKB-KW"/>
</dbReference>
<dbReference type="KEGG" id="kon:CONE_0256"/>
<protein>
    <recommendedName>
        <fullName evidence="4">dihydroneopterin aldolase</fullName>
        <ecNumber evidence="4">4.1.2.25</ecNumber>
    </recommendedName>
    <alternativeName>
        <fullName evidence="7">7,8-dihydroneopterin aldolase</fullName>
    </alternativeName>
</protein>
<comment type="similarity">
    <text evidence="3">Belongs to the DHNA family.</text>
</comment>
<reference evidence="9 10" key="1">
    <citation type="journal article" date="2013" name="Genome Biol. Evol.">
        <title>Genome evolution and phylogenomic analysis of candidatus kinetoplastibacterium, the betaproteobacterial endosymbionts of strigomonas and angomonas.</title>
        <authorList>
            <person name="Alves J.M."/>
            <person name="Serrano M.G."/>
            <person name="Maia da Silva F."/>
            <person name="Voegtly L.J."/>
            <person name="Matveyev A.V."/>
            <person name="Teixeira M.M."/>
            <person name="Camargo E.P."/>
            <person name="Buck G.A."/>
        </authorList>
    </citation>
    <scope>NUCLEOTIDE SEQUENCE [LARGE SCALE GENOMIC DNA]</scope>
    <source>
        <strain evidence="9 10">TCC290E</strain>
    </source>
</reference>
<dbReference type="SUPFAM" id="SSF55620">
    <property type="entry name" value="Tetrahydrobiopterin biosynthesis enzymes-like"/>
    <property type="match status" value="1"/>
</dbReference>
<evidence type="ECO:0000256" key="5">
    <source>
        <dbReference type="ARBA" id="ARBA00022909"/>
    </source>
</evidence>
<evidence type="ECO:0000256" key="2">
    <source>
        <dbReference type="ARBA" id="ARBA00005013"/>
    </source>
</evidence>
<gene>
    <name evidence="9" type="ORF">CONE_0256</name>
</gene>
<dbReference type="SMART" id="SM00905">
    <property type="entry name" value="FolB"/>
    <property type="match status" value="1"/>
</dbReference>
<dbReference type="HOGENOM" id="CLU_112632_0_1_4"/>
<dbReference type="GO" id="GO:0004150">
    <property type="term" value="F:dihydroneopterin aldolase activity"/>
    <property type="evidence" value="ECO:0007669"/>
    <property type="project" value="UniProtKB-EC"/>
</dbReference>
<keyword evidence="6 9" id="KW-0456">Lyase</keyword>
<dbReference type="InterPro" id="IPR043133">
    <property type="entry name" value="GTP-CH-I_C/QueF"/>
</dbReference>
<dbReference type="AlphaFoldDB" id="M1M7Q5"/>
<dbReference type="RefSeq" id="WP_015396763.1">
    <property type="nucleotide sequence ID" value="NC_020299.1"/>
</dbReference>
<comment type="catalytic activity">
    <reaction evidence="1">
        <text>7,8-dihydroneopterin = 6-hydroxymethyl-7,8-dihydropterin + glycolaldehyde</text>
        <dbReference type="Rhea" id="RHEA:10540"/>
        <dbReference type="ChEBI" id="CHEBI:17001"/>
        <dbReference type="ChEBI" id="CHEBI:17071"/>
        <dbReference type="ChEBI" id="CHEBI:44841"/>
        <dbReference type="EC" id="4.1.2.25"/>
    </reaction>
</comment>
<dbReference type="PANTHER" id="PTHR42844">
    <property type="entry name" value="DIHYDRONEOPTERIN ALDOLASE 1-RELATED"/>
    <property type="match status" value="1"/>
</dbReference>
<dbReference type="PATRIC" id="fig|1208920.3.peg.47"/>
<evidence type="ECO:0000256" key="6">
    <source>
        <dbReference type="ARBA" id="ARBA00023239"/>
    </source>
</evidence>
<dbReference type="PANTHER" id="PTHR42844:SF1">
    <property type="entry name" value="DIHYDRONEOPTERIN ALDOLASE 1-RELATED"/>
    <property type="match status" value="1"/>
</dbReference>
<evidence type="ECO:0000256" key="4">
    <source>
        <dbReference type="ARBA" id="ARBA00013043"/>
    </source>
</evidence>
<evidence type="ECO:0000259" key="8">
    <source>
        <dbReference type="SMART" id="SM00905"/>
    </source>
</evidence>
<dbReference type="EMBL" id="CP003805">
    <property type="protein sequence ID" value="AGF48075.1"/>
    <property type="molecule type" value="Genomic_DNA"/>
</dbReference>